<dbReference type="Proteomes" id="UP000789375">
    <property type="component" value="Unassembled WGS sequence"/>
</dbReference>
<evidence type="ECO:0000313" key="1">
    <source>
        <dbReference type="EMBL" id="CAG8561278.1"/>
    </source>
</evidence>
<organism evidence="1 2">
    <name type="scientific">Funneliformis mosseae</name>
    <name type="common">Endomycorrhizal fungus</name>
    <name type="synonym">Glomus mosseae</name>
    <dbReference type="NCBI Taxonomy" id="27381"/>
    <lineage>
        <taxon>Eukaryota</taxon>
        <taxon>Fungi</taxon>
        <taxon>Fungi incertae sedis</taxon>
        <taxon>Mucoromycota</taxon>
        <taxon>Glomeromycotina</taxon>
        <taxon>Glomeromycetes</taxon>
        <taxon>Glomerales</taxon>
        <taxon>Glomeraceae</taxon>
        <taxon>Funneliformis</taxon>
    </lineage>
</organism>
<protein>
    <submittedName>
        <fullName evidence="1">8812_t:CDS:1</fullName>
    </submittedName>
</protein>
<dbReference type="EMBL" id="CAJVPP010001546">
    <property type="protein sequence ID" value="CAG8561278.1"/>
    <property type="molecule type" value="Genomic_DNA"/>
</dbReference>
<keyword evidence="2" id="KW-1185">Reference proteome</keyword>
<accession>A0A9N9BER6</accession>
<comment type="caution">
    <text evidence="1">The sequence shown here is derived from an EMBL/GenBank/DDBJ whole genome shotgun (WGS) entry which is preliminary data.</text>
</comment>
<gene>
    <name evidence="1" type="ORF">FMOSSE_LOCUS6973</name>
</gene>
<reference evidence="1" key="1">
    <citation type="submission" date="2021-06" db="EMBL/GenBank/DDBJ databases">
        <authorList>
            <person name="Kallberg Y."/>
            <person name="Tangrot J."/>
            <person name="Rosling A."/>
        </authorList>
    </citation>
    <scope>NUCLEOTIDE SEQUENCE</scope>
    <source>
        <strain evidence="1">87-6 pot B 2015</strain>
    </source>
</reference>
<proteinExistence type="predicted"/>
<evidence type="ECO:0000313" key="2">
    <source>
        <dbReference type="Proteomes" id="UP000789375"/>
    </source>
</evidence>
<name>A0A9N9BER6_FUNMO</name>
<dbReference type="AlphaFoldDB" id="A0A9N9BER6"/>
<sequence>MKNLICYTYSSYRDWIHIYKENNKNLTYSKAVNTLVKSLRKIANKSSNSAKIQKAKNLLNVNICPYMENVLCNNLLDNCGCSQQEKHNF</sequence>